<gene>
    <name evidence="1" type="ORF">FHETE_9139</name>
</gene>
<accession>A0A8H5T061</accession>
<name>A0A8H5T061_FUSHE</name>
<evidence type="ECO:0000313" key="1">
    <source>
        <dbReference type="EMBL" id="KAF5660165.1"/>
    </source>
</evidence>
<dbReference type="AlphaFoldDB" id="A0A8H5T061"/>
<comment type="caution">
    <text evidence="1">The sequence shown here is derived from an EMBL/GenBank/DDBJ whole genome shotgun (WGS) entry which is preliminary data.</text>
</comment>
<evidence type="ECO:0000313" key="2">
    <source>
        <dbReference type="Proteomes" id="UP000567885"/>
    </source>
</evidence>
<dbReference type="OrthoDB" id="5062850at2759"/>
<keyword evidence="2" id="KW-1185">Reference proteome</keyword>
<organism evidence="1 2">
    <name type="scientific">Fusarium heterosporum</name>
    <dbReference type="NCBI Taxonomy" id="42747"/>
    <lineage>
        <taxon>Eukaryota</taxon>
        <taxon>Fungi</taxon>
        <taxon>Dikarya</taxon>
        <taxon>Ascomycota</taxon>
        <taxon>Pezizomycotina</taxon>
        <taxon>Sordariomycetes</taxon>
        <taxon>Hypocreomycetidae</taxon>
        <taxon>Hypocreales</taxon>
        <taxon>Nectriaceae</taxon>
        <taxon>Fusarium</taxon>
        <taxon>Fusarium heterosporum species complex</taxon>
    </lineage>
</organism>
<protein>
    <submittedName>
        <fullName evidence="1">Uncharacterized protein</fullName>
    </submittedName>
</protein>
<dbReference type="EMBL" id="JAAGWQ010000200">
    <property type="protein sequence ID" value="KAF5660165.1"/>
    <property type="molecule type" value="Genomic_DNA"/>
</dbReference>
<sequence length="622" mass="71333">MPRKTNLANLPPEIRHEIFSNYFQVEGGYVCDGDRLHTADGAPIDLSLRYTCRSIANDTKHLPLAANIIKFTTIHRKEWRSLGGCLNLASSCYFVLLQAFVFHLAQYIPHESWPLIDLKCPAFRRKLQRAEASHQILMHDDDGDNAEDETQPCPFVSRHFWAHVGAVEKYSLLHYTDYGCIYRHPDHRFPIHKLWGAAEDLFEVQAALSFCLRLIAETNPAEFTSHVYAALPHWAGRYSANDFFNLKFDHWTIPSQSEVAHVIKLLGIGDFVWELPDMWSYEPPSFYYQGSESSRPRRYLTIEDVRQADPGRHLSQRGREKVRFSATAIAIRFLKRLPANQRTRVRKLILHEDFPSVNVPSVHARGLIPFLRENPLLRVERRVSVLGCAADIIGWLRPDVLGLEREHNFKGIDNCDLKKRLSSWLLDALVMADLNLPPKSFTLLLESGGNAEYCTELFQVLHRHVALHRAWNLCMERGLLPHTTSEPRQVAKIAKGFAVDETLIKALGILAKQESILRCDFNPGVELNVEEFVDTMRRLDGMRGLDGMKGFEEMRCFEGIEEDPSHTFHSTLASWSHGVLYRSFDLPPGRKYEDLLAENHELQTRDEYLQSIGMKCEEAPPS</sequence>
<dbReference type="Proteomes" id="UP000567885">
    <property type="component" value="Unassembled WGS sequence"/>
</dbReference>
<reference evidence="1 2" key="1">
    <citation type="submission" date="2020-05" db="EMBL/GenBank/DDBJ databases">
        <title>Identification and distribution of gene clusters putatively required for synthesis of sphingolipid metabolism inhibitors in phylogenetically diverse species of the filamentous fungus Fusarium.</title>
        <authorList>
            <person name="Kim H.-S."/>
            <person name="Busman M."/>
            <person name="Brown D.W."/>
            <person name="Divon H."/>
            <person name="Uhlig S."/>
            <person name="Proctor R.H."/>
        </authorList>
    </citation>
    <scope>NUCLEOTIDE SEQUENCE [LARGE SCALE GENOMIC DNA]</scope>
    <source>
        <strain evidence="1 2">NRRL 20693</strain>
    </source>
</reference>
<proteinExistence type="predicted"/>